<dbReference type="PANTHER" id="PTHR30347:SF1">
    <property type="entry name" value="MECHANOSENSITIVE CHANNEL MSCK"/>
    <property type="match status" value="1"/>
</dbReference>
<comment type="similarity">
    <text evidence="2">Belongs to the MscS (TC 1.A.23) family.</text>
</comment>
<dbReference type="InterPro" id="IPR052702">
    <property type="entry name" value="MscS-like_channel"/>
</dbReference>
<feature type="transmembrane region" description="Helical" evidence="7">
    <location>
        <begin position="127"/>
        <end position="146"/>
    </location>
</feature>
<keyword evidence="6 7" id="KW-0472">Membrane</keyword>
<evidence type="ECO:0000259" key="9">
    <source>
        <dbReference type="Pfam" id="PF21082"/>
    </source>
</evidence>
<dbReference type="GO" id="GO:0008381">
    <property type="term" value="F:mechanosensitive monoatomic ion channel activity"/>
    <property type="evidence" value="ECO:0007669"/>
    <property type="project" value="UniProtKB-ARBA"/>
</dbReference>
<dbReference type="Pfam" id="PF21082">
    <property type="entry name" value="MS_channel_3rd"/>
    <property type="match status" value="1"/>
</dbReference>
<dbReference type="Gene3D" id="1.10.287.1260">
    <property type="match status" value="1"/>
</dbReference>
<dbReference type="InterPro" id="IPR023408">
    <property type="entry name" value="MscS_beta-dom_sf"/>
</dbReference>
<evidence type="ECO:0000256" key="2">
    <source>
        <dbReference type="ARBA" id="ARBA00008017"/>
    </source>
</evidence>
<dbReference type="STRING" id="216432.CA2559_08271"/>
<dbReference type="eggNOG" id="COG3264">
    <property type="taxonomic scope" value="Bacteria"/>
</dbReference>
<comment type="subcellular location">
    <subcellularLocation>
        <location evidence="1">Cell membrane</location>
        <topology evidence="1">Multi-pass membrane protein</topology>
    </subcellularLocation>
</comment>
<feature type="transmembrane region" description="Helical" evidence="7">
    <location>
        <begin position="61"/>
        <end position="82"/>
    </location>
</feature>
<organism evidence="10 11">
    <name type="scientific">Croceibacter atlanticus (strain ATCC BAA-628 / JCM 21780 / CIP 108009 / IAM 15332 / KCTC 12090 / HTCC2559)</name>
    <dbReference type="NCBI Taxonomy" id="216432"/>
    <lineage>
        <taxon>Bacteria</taxon>
        <taxon>Pseudomonadati</taxon>
        <taxon>Bacteroidota</taxon>
        <taxon>Flavobacteriia</taxon>
        <taxon>Flavobacteriales</taxon>
        <taxon>Flavobacteriaceae</taxon>
        <taxon>Croceibacter</taxon>
    </lineage>
</organism>
<dbReference type="SUPFAM" id="SSF50182">
    <property type="entry name" value="Sm-like ribonucleoproteins"/>
    <property type="match status" value="1"/>
</dbReference>
<keyword evidence="5 7" id="KW-1133">Transmembrane helix</keyword>
<dbReference type="Pfam" id="PF00924">
    <property type="entry name" value="MS_channel_2nd"/>
    <property type="match status" value="1"/>
</dbReference>
<dbReference type="PANTHER" id="PTHR30347">
    <property type="entry name" value="POTASSIUM CHANNEL RELATED"/>
    <property type="match status" value="1"/>
</dbReference>
<keyword evidence="3" id="KW-1003">Cell membrane</keyword>
<feature type="domain" description="Mechanosensitive ion channel MscS" evidence="8">
    <location>
        <begin position="149"/>
        <end position="214"/>
    </location>
</feature>
<evidence type="ECO:0000313" key="11">
    <source>
        <dbReference type="Proteomes" id="UP000002297"/>
    </source>
</evidence>
<dbReference type="RefSeq" id="WP_013187399.1">
    <property type="nucleotide sequence ID" value="NC_014230.1"/>
</dbReference>
<proteinExistence type="inferred from homology"/>
<dbReference type="InterPro" id="IPR011014">
    <property type="entry name" value="MscS_channel_TM-2"/>
</dbReference>
<dbReference type="InterPro" id="IPR049278">
    <property type="entry name" value="MS_channel_C"/>
</dbReference>
<dbReference type="Gene3D" id="3.30.70.100">
    <property type="match status" value="1"/>
</dbReference>
<dbReference type="GeneID" id="89453409"/>
<dbReference type="SUPFAM" id="SSF82689">
    <property type="entry name" value="Mechanosensitive channel protein MscS (YggB), C-terminal domain"/>
    <property type="match status" value="1"/>
</dbReference>
<dbReference type="Proteomes" id="UP000002297">
    <property type="component" value="Chromosome"/>
</dbReference>
<evidence type="ECO:0008006" key="12">
    <source>
        <dbReference type="Google" id="ProtNLM"/>
    </source>
</evidence>
<name>A3UBL2_CROAH</name>
<evidence type="ECO:0000313" key="10">
    <source>
        <dbReference type="EMBL" id="EAP86013.1"/>
    </source>
</evidence>
<evidence type="ECO:0000259" key="8">
    <source>
        <dbReference type="Pfam" id="PF00924"/>
    </source>
</evidence>
<feature type="domain" description="Mechanosensitive ion channel MscS C-terminal" evidence="9">
    <location>
        <begin position="224"/>
        <end position="305"/>
    </location>
</feature>
<evidence type="ECO:0000256" key="7">
    <source>
        <dbReference type="SAM" id="Phobius"/>
    </source>
</evidence>
<evidence type="ECO:0000256" key="3">
    <source>
        <dbReference type="ARBA" id="ARBA00022475"/>
    </source>
</evidence>
<dbReference type="GO" id="GO:0005886">
    <property type="term" value="C:plasma membrane"/>
    <property type="evidence" value="ECO:0007669"/>
    <property type="project" value="UniProtKB-SubCell"/>
</dbReference>
<dbReference type="InterPro" id="IPR011066">
    <property type="entry name" value="MscS_channel_C_sf"/>
</dbReference>
<accession>A3UBL2</accession>
<dbReference type="OrthoDB" id="9809206at2"/>
<sequence>MKLLISFIILLQDVQDKVKESVEKAEEGVEKAIETDILGWGSIKEFLNYGPRWNAGTDKEIHLTVGMLLLVILVFLITTYALRFFRKFYTRKMEIEDKNKFISIFSFFKYVIYLFVIIITLNSAGVQITALLAASAALFVGLGLALQELFQDVIGGVFIITDKSLHVGDIIEMEGRVGRVIEIKLRTTRALTRDDKVIIIPNHKFISDTIFNYTQNHKTTREAVKVGVAYGSDTEKVKQILLDCAAEQRGILKKPAPFVLFEDFADSALLFGVYFFVSDSFVDPKIKSELRFNIDKKFRLNNVSIPFPQRDVHIFNQPNNNPNNNLAND</sequence>
<gene>
    <name evidence="10" type="ordered locus">CA2559_08271</name>
</gene>
<evidence type="ECO:0000256" key="5">
    <source>
        <dbReference type="ARBA" id="ARBA00022989"/>
    </source>
</evidence>
<dbReference type="InterPro" id="IPR006685">
    <property type="entry name" value="MscS_channel_2nd"/>
</dbReference>
<dbReference type="EMBL" id="CP002046">
    <property type="protein sequence ID" value="EAP86013.1"/>
    <property type="molecule type" value="Genomic_DNA"/>
</dbReference>
<evidence type="ECO:0000256" key="6">
    <source>
        <dbReference type="ARBA" id="ARBA00023136"/>
    </source>
</evidence>
<dbReference type="AlphaFoldDB" id="A3UBL2"/>
<evidence type="ECO:0000256" key="1">
    <source>
        <dbReference type="ARBA" id="ARBA00004651"/>
    </source>
</evidence>
<reference evidence="10 11" key="1">
    <citation type="journal article" date="2010" name="J. Bacteriol.">
        <title>The complete genome sequence of Croceibacter atlanticus HTCC2559T.</title>
        <authorList>
            <person name="Oh H.M."/>
            <person name="Kang I."/>
            <person name="Ferriera S."/>
            <person name="Giovannoni S.J."/>
            <person name="Cho J.C."/>
        </authorList>
    </citation>
    <scope>NUCLEOTIDE SEQUENCE [LARGE SCALE GENOMIC DNA]</scope>
    <source>
        <strain evidence="11">ATCC BAA-628 / HTCC2559 / KCTC 12090</strain>
    </source>
</reference>
<evidence type="ECO:0000256" key="4">
    <source>
        <dbReference type="ARBA" id="ARBA00022692"/>
    </source>
</evidence>
<keyword evidence="11" id="KW-1185">Reference proteome</keyword>
<dbReference type="Gene3D" id="2.30.30.60">
    <property type="match status" value="1"/>
</dbReference>
<protein>
    <recommendedName>
        <fullName evidence="12">Mechanosensitive ion channel family protein</fullName>
    </recommendedName>
</protein>
<keyword evidence="4 7" id="KW-0812">Transmembrane</keyword>
<feature type="transmembrane region" description="Helical" evidence="7">
    <location>
        <begin position="102"/>
        <end position="121"/>
    </location>
</feature>
<dbReference type="SUPFAM" id="SSF82861">
    <property type="entry name" value="Mechanosensitive channel protein MscS (YggB), transmembrane region"/>
    <property type="match status" value="1"/>
</dbReference>
<dbReference type="InterPro" id="IPR010920">
    <property type="entry name" value="LSM_dom_sf"/>
</dbReference>
<dbReference type="KEGG" id="cat:CA2559_08271"/>
<dbReference type="HOGENOM" id="CLU_037945_4_1_10"/>